<protein>
    <submittedName>
        <fullName evidence="2">Fatty acid hydroxylase</fullName>
    </submittedName>
</protein>
<feature type="non-terminal residue" evidence="2">
    <location>
        <position position="262"/>
    </location>
</feature>
<gene>
    <name evidence="2" type="ORF">AVDCRST_MAG56-6609</name>
</gene>
<dbReference type="EMBL" id="CADCTQ010000545">
    <property type="protein sequence ID" value="CAA9315671.1"/>
    <property type="molecule type" value="Genomic_DNA"/>
</dbReference>
<feature type="region of interest" description="Disordered" evidence="1">
    <location>
        <begin position="142"/>
        <end position="163"/>
    </location>
</feature>
<sequence>EYAPIPVVLPGADPALPAHCRAGLPGVLRAVPQEIQRPAGAAALSPSRRLLPRDRVLVPDVRDLFAHRAGAGVAGVPVGIAALRQHRGLRPGLPGGELFRVAAHPRRLLLRHPPADAPPPAVQAVSPDAPPVHQPFAVGGLFVQPGRGRGGGGRHPGDSAAHPGAPLHAAGFHVVHDGVQRVRAPGLRDLPQVARQQPAGPLAQHVHQPQHAPPVFQGQLRALLPVLGRSFRHHPPAVCAEAGRPGGPAPSPANRKGRCREL</sequence>
<evidence type="ECO:0000313" key="2">
    <source>
        <dbReference type="EMBL" id="CAA9315671.1"/>
    </source>
</evidence>
<organism evidence="2">
    <name type="scientific">uncultured Cytophagales bacterium</name>
    <dbReference type="NCBI Taxonomy" id="158755"/>
    <lineage>
        <taxon>Bacteria</taxon>
        <taxon>Pseudomonadati</taxon>
        <taxon>Bacteroidota</taxon>
        <taxon>Sphingobacteriia</taxon>
        <taxon>Sphingobacteriales</taxon>
        <taxon>environmental samples</taxon>
    </lineage>
</organism>
<evidence type="ECO:0000256" key="1">
    <source>
        <dbReference type="SAM" id="MobiDB-lite"/>
    </source>
</evidence>
<dbReference type="AlphaFoldDB" id="A0A6J4KX77"/>
<feature type="non-terminal residue" evidence="2">
    <location>
        <position position="1"/>
    </location>
</feature>
<proteinExistence type="predicted"/>
<reference evidence="2" key="1">
    <citation type="submission" date="2020-02" db="EMBL/GenBank/DDBJ databases">
        <authorList>
            <person name="Meier V. D."/>
        </authorList>
    </citation>
    <scope>NUCLEOTIDE SEQUENCE</scope>
    <source>
        <strain evidence="2">AVDCRST_MAG56</strain>
    </source>
</reference>
<feature type="region of interest" description="Disordered" evidence="1">
    <location>
        <begin position="238"/>
        <end position="262"/>
    </location>
</feature>
<name>A0A6J4KX77_9SPHI</name>
<accession>A0A6J4KX77</accession>